<reference evidence="2" key="1">
    <citation type="submission" date="2022-11" db="UniProtKB">
        <authorList>
            <consortium name="WormBaseParasite"/>
        </authorList>
    </citation>
    <scope>IDENTIFICATION</scope>
</reference>
<evidence type="ECO:0000313" key="2">
    <source>
        <dbReference type="WBParaSite" id="nRc.2.0.1.t13575-RA"/>
    </source>
</evidence>
<dbReference type="AlphaFoldDB" id="A0A915IHL9"/>
<keyword evidence="1" id="KW-1185">Reference proteome</keyword>
<sequence>MDSVNAPNSAMPIMANNNNNINNVAAAKELLTAKDRDVQINAPIDRRPKLAEDQIDPFIIDQMKEECLRWPPQ</sequence>
<organism evidence="1 2">
    <name type="scientific">Romanomermis culicivorax</name>
    <name type="common">Nematode worm</name>
    <dbReference type="NCBI Taxonomy" id="13658"/>
    <lineage>
        <taxon>Eukaryota</taxon>
        <taxon>Metazoa</taxon>
        <taxon>Ecdysozoa</taxon>
        <taxon>Nematoda</taxon>
        <taxon>Enoplea</taxon>
        <taxon>Dorylaimia</taxon>
        <taxon>Mermithida</taxon>
        <taxon>Mermithoidea</taxon>
        <taxon>Mermithidae</taxon>
        <taxon>Romanomermis</taxon>
    </lineage>
</organism>
<dbReference type="WBParaSite" id="nRc.2.0.1.t13575-RA">
    <property type="protein sequence ID" value="nRc.2.0.1.t13575-RA"/>
    <property type="gene ID" value="nRc.2.0.1.g13575"/>
</dbReference>
<name>A0A915IHL9_ROMCU</name>
<accession>A0A915IHL9</accession>
<proteinExistence type="predicted"/>
<protein>
    <submittedName>
        <fullName evidence="2">Uncharacterized protein</fullName>
    </submittedName>
</protein>
<dbReference type="Proteomes" id="UP000887565">
    <property type="component" value="Unplaced"/>
</dbReference>
<evidence type="ECO:0000313" key="1">
    <source>
        <dbReference type="Proteomes" id="UP000887565"/>
    </source>
</evidence>